<proteinExistence type="predicted"/>
<organism evidence="2 3">
    <name type="scientific">Pegethrix bostrychoides GSE-TBD4-15B</name>
    <dbReference type="NCBI Taxonomy" id="2839662"/>
    <lineage>
        <taxon>Bacteria</taxon>
        <taxon>Bacillati</taxon>
        <taxon>Cyanobacteriota</taxon>
        <taxon>Cyanophyceae</taxon>
        <taxon>Oculatellales</taxon>
        <taxon>Oculatellaceae</taxon>
        <taxon>Pegethrix</taxon>
    </lineage>
</organism>
<keyword evidence="1" id="KW-0472">Membrane</keyword>
<keyword evidence="1" id="KW-1133">Transmembrane helix</keyword>
<sequence>MQLPVLTSTALLTALLAVGLMFFIRASTKDRIEVSQFLAEQQGEPLLERLQQYFVGRSYRLAAVRAAENQVVYEGMVRPSWFMASFLSLLAAVGFGCLALVLSMLFPAAPRLWPLLILLAPLAGWFYWQKSARPEQVSLQVEFLPGETAQSLVTVTGHRDELAELKQALGLKLMEAAE</sequence>
<feature type="transmembrane region" description="Helical" evidence="1">
    <location>
        <begin position="86"/>
        <end position="106"/>
    </location>
</feature>
<dbReference type="EMBL" id="JAHHHV010000064">
    <property type="protein sequence ID" value="MBW4465881.1"/>
    <property type="molecule type" value="Genomic_DNA"/>
</dbReference>
<accession>A0A951PA34</accession>
<gene>
    <name evidence="2" type="ORF">KME07_10650</name>
</gene>
<evidence type="ECO:0000313" key="3">
    <source>
        <dbReference type="Proteomes" id="UP000707356"/>
    </source>
</evidence>
<dbReference type="InterPro" id="IPR021919">
    <property type="entry name" value="CCB1"/>
</dbReference>
<protein>
    <submittedName>
        <fullName evidence="2">Cofactor assembly of complex C subunit B</fullName>
    </submittedName>
</protein>
<dbReference type="Proteomes" id="UP000707356">
    <property type="component" value="Unassembled WGS sequence"/>
</dbReference>
<feature type="transmembrane region" description="Helical" evidence="1">
    <location>
        <begin position="112"/>
        <end position="128"/>
    </location>
</feature>
<feature type="transmembrane region" description="Helical" evidence="1">
    <location>
        <begin position="6"/>
        <end position="24"/>
    </location>
</feature>
<name>A0A951PA34_9CYAN</name>
<dbReference type="AlphaFoldDB" id="A0A951PA34"/>
<dbReference type="PANTHER" id="PTHR35302:SF1">
    <property type="entry name" value="PROTEIN COFACTOR ASSEMBLY OF COMPLEX C SUBUNIT B CCB1, CHLOROPLASTIC"/>
    <property type="match status" value="1"/>
</dbReference>
<dbReference type="PANTHER" id="PTHR35302">
    <property type="match status" value="1"/>
</dbReference>
<keyword evidence="1" id="KW-0812">Transmembrane</keyword>
<evidence type="ECO:0000313" key="2">
    <source>
        <dbReference type="EMBL" id="MBW4465881.1"/>
    </source>
</evidence>
<comment type="caution">
    <text evidence="2">The sequence shown here is derived from an EMBL/GenBank/DDBJ whole genome shotgun (WGS) entry which is preliminary data.</text>
</comment>
<reference evidence="2" key="1">
    <citation type="submission" date="2021-05" db="EMBL/GenBank/DDBJ databases">
        <authorList>
            <person name="Pietrasiak N."/>
            <person name="Ward R."/>
            <person name="Stajich J.E."/>
            <person name="Kurbessoian T."/>
        </authorList>
    </citation>
    <scope>NUCLEOTIDE SEQUENCE</scope>
    <source>
        <strain evidence="2">GSE-TBD4-15B</strain>
    </source>
</reference>
<dbReference type="Pfam" id="PF12046">
    <property type="entry name" value="CCB1"/>
    <property type="match status" value="1"/>
</dbReference>
<evidence type="ECO:0000256" key="1">
    <source>
        <dbReference type="SAM" id="Phobius"/>
    </source>
</evidence>
<reference evidence="2" key="2">
    <citation type="journal article" date="2022" name="Microbiol. Resour. Announc.">
        <title>Metagenome Sequencing to Explore Phylogenomics of Terrestrial Cyanobacteria.</title>
        <authorList>
            <person name="Ward R.D."/>
            <person name="Stajich J.E."/>
            <person name="Johansen J.R."/>
            <person name="Huntemann M."/>
            <person name="Clum A."/>
            <person name="Foster B."/>
            <person name="Foster B."/>
            <person name="Roux S."/>
            <person name="Palaniappan K."/>
            <person name="Varghese N."/>
            <person name="Mukherjee S."/>
            <person name="Reddy T.B.K."/>
            <person name="Daum C."/>
            <person name="Copeland A."/>
            <person name="Chen I.A."/>
            <person name="Ivanova N.N."/>
            <person name="Kyrpides N.C."/>
            <person name="Shapiro N."/>
            <person name="Eloe-Fadrosh E.A."/>
            <person name="Pietrasiak N."/>
        </authorList>
    </citation>
    <scope>NUCLEOTIDE SEQUENCE</scope>
    <source>
        <strain evidence="2">GSE-TBD4-15B</strain>
    </source>
</reference>